<feature type="region of interest" description="Disordered" evidence="2">
    <location>
        <begin position="1"/>
        <end position="148"/>
    </location>
</feature>
<feature type="region of interest" description="Disordered" evidence="2">
    <location>
        <begin position="299"/>
        <end position="430"/>
    </location>
</feature>
<dbReference type="Proteomes" id="UP001412239">
    <property type="component" value="Unassembled WGS sequence"/>
</dbReference>
<feature type="compositionally biased region" description="Basic residues" evidence="2">
    <location>
        <begin position="415"/>
        <end position="424"/>
    </location>
</feature>
<feature type="coiled-coil region" evidence="1">
    <location>
        <begin position="257"/>
        <end position="284"/>
    </location>
</feature>
<evidence type="ECO:0000313" key="4">
    <source>
        <dbReference type="Proteomes" id="UP001412239"/>
    </source>
</evidence>
<accession>A0A292PX42</accession>
<feature type="compositionally biased region" description="Basic and acidic residues" evidence="2">
    <location>
        <begin position="375"/>
        <end position="385"/>
    </location>
</feature>
<protein>
    <submittedName>
        <fullName evidence="3">Uncharacterized protein</fullName>
    </submittedName>
</protein>
<evidence type="ECO:0000256" key="1">
    <source>
        <dbReference type="SAM" id="Coils"/>
    </source>
</evidence>
<reference evidence="3" key="1">
    <citation type="submission" date="2015-10" db="EMBL/GenBank/DDBJ databases">
        <authorList>
            <person name="Regsiter A."/>
            <person name="william w."/>
        </authorList>
    </citation>
    <scope>NUCLEOTIDE SEQUENCE</scope>
    <source>
        <strain evidence="3">Montdore</strain>
    </source>
</reference>
<dbReference type="EMBL" id="LN891026">
    <property type="protein sequence ID" value="CUS11265.1"/>
    <property type="molecule type" value="Genomic_DNA"/>
</dbReference>
<sequence>MAGNESVIIGEDETPKPAPNIAELGRDGPVECQKEKQRQRGKKHQPPQAGIGAPEGRQSQEGGVDSGGLQPKAAQDVEPTTAGDGTDISDKDETPKPATSMAQPKLAVGAGRNPLYNPPPLISKTGPTAKTAGEKAATRWASRKKAGATRAINHKAFVDKITAELVAEEKRAADAGGYRAPAITQTHIKRRIKRETERVKPEDAQEKLEMAAAMREQVAENKKFGAEKQQAAAAEKMAAIGVKVRVVEARAGSQYTQVKTKSEKATAQDRIEKLSAELEAAEMAVATGGQVDLSAIFGRKPGRRDNAQLDARSAAHESGDDIAAELELEMSCQEAGDDAKKEATKREGEASEHNRPAAKKAEEKANILARATRYRKPESTKDPPPRKQKRKLTSLPEPPDTASPSVKSRPEPARPQRKLARRRQSGGGMT</sequence>
<evidence type="ECO:0000256" key="2">
    <source>
        <dbReference type="SAM" id="MobiDB-lite"/>
    </source>
</evidence>
<keyword evidence="1" id="KW-0175">Coiled coil</keyword>
<proteinExistence type="predicted"/>
<organism evidence="3 4">
    <name type="scientific">Tuber aestivum</name>
    <name type="common">summer truffle</name>
    <dbReference type="NCBI Taxonomy" id="59557"/>
    <lineage>
        <taxon>Eukaryota</taxon>
        <taxon>Fungi</taxon>
        <taxon>Dikarya</taxon>
        <taxon>Ascomycota</taxon>
        <taxon>Pezizomycotina</taxon>
        <taxon>Pezizomycetes</taxon>
        <taxon>Pezizales</taxon>
        <taxon>Tuberaceae</taxon>
        <taxon>Tuber</taxon>
    </lineage>
</organism>
<feature type="compositionally biased region" description="Basic and acidic residues" evidence="2">
    <location>
        <begin position="337"/>
        <end position="365"/>
    </location>
</feature>
<keyword evidence="4" id="KW-1185">Reference proteome</keyword>
<name>A0A292PX42_9PEZI</name>
<evidence type="ECO:0000313" key="3">
    <source>
        <dbReference type="EMBL" id="CUS11265.1"/>
    </source>
</evidence>
<feature type="compositionally biased region" description="Basic and acidic residues" evidence="2">
    <location>
        <begin position="303"/>
        <end position="319"/>
    </location>
</feature>
<feature type="compositionally biased region" description="Basic and acidic residues" evidence="2">
    <location>
        <begin position="24"/>
        <end position="38"/>
    </location>
</feature>
<gene>
    <name evidence="3" type="ORF">GSTUAT00004629001</name>
</gene>
<dbReference type="AlphaFoldDB" id="A0A292PX42"/>